<feature type="transmembrane region" description="Helical" evidence="10">
    <location>
        <begin position="437"/>
        <end position="454"/>
    </location>
</feature>
<dbReference type="GO" id="GO:0071763">
    <property type="term" value="P:nuclear membrane organization"/>
    <property type="evidence" value="ECO:0000318"/>
    <property type="project" value="GO_Central"/>
</dbReference>
<dbReference type="KEGG" id="ptm:GSPATT00019724001"/>
<feature type="transmembrane region" description="Helical" evidence="10">
    <location>
        <begin position="409"/>
        <end position="430"/>
    </location>
</feature>
<organism evidence="12 13">
    <name type="scientific">Paramecium tetraurelia</name>
    <dbReference type="NCBI Taxonomy" id="5888"/>
    <lineage>
        <taxon>Eukaryota</taxon>
        <taxon>Sar</taxon>
        <taxon>Alveolata</taxon>
        <taxon>Ciliophora</taxon>
        <taxon>Intramacronucleata</taxon>
        <taxon>Oligohymenophorea</taxon>
        <taxon>Peniculida</taxon>
        <taxon>Parameciidae</taxon>
        <taxon>Paramecium</taxon>
    </lineage>
</organism>
<dbReference type="InParanoid" id="A0DSK3"/>
<dbReference type="OrthoDB" id="312754at2759"/>
<reference evidence="12 13" key="1">
    <citation type="journal article" date="2006" name="Nature">
        <title>Global trends of whole-genome duplications revealed by the ciliate Paramecium tetraurelia.</title>
        <authorList>
            <consortium name="Genoscope"/>
            <person name="Aury J.-M."/>
            <person name="Jaillon O."/>
            <person name="Duret L."/>
            <person name="Noel B."/>
            <person name="Jubin C."/>
            <person name="Porcel B.M."/>
            <person name="Segurens B."/>
            <person name="Daubin V."/>
            <person name="Anthouard V."/>
            <person name="Aiach N."/>
            <person name="Arnaiz O."/>
            <person name="Billaut A."/>
            <person name="Beisson J."/>
            <person name="Blanc I."/>
            <person name="Bouhouche K."/>
            <person name="Camara F."/>
            <person name="Duharcourt S."/>
            <person name="Guigo R."/>
            <person name="Gogendeau D."/>
            <person name="Katinka M."/>
            <person name="Keller A.-M."/>
            <person name="Kissmehl R."/>
            <person name="Klotz C."/>
            <person name="Koll F."/>
            <person name="Le Moue A."/>
            <person name="Lepere C."/>
            <person name="Malinsky S."/>
            <person name="Nowacki M."/>
            <person name="Nowak J.K."/>
            <person name="Plattner H."/>
            <person name="Poulain J."/>
            <person name="Ruiz F."/>
            <person name="Serrano V."/>
            <person name="Zagulski M."/>
            <person name="Dessen P."/>
            <person name="Betermier M."/>
            <person name="Weissenbach J."/>
            <person name="Scarpelli C."/>
            <person name="Schachter V."/>
            <person name="Sperling L."/>
            <person name="Meyer E."/>
            <person name="Cohen J."/>
            <person name="Wincker P."/>
        </authorList>
    </citation>
    <scope>NUCLEOTIDE SEQUENCE [LARGE SCALE GENOMIC DNA]</scope>
    <source>
        <strain evidence="12 13">Stock d4-2</strain>
    </source>
</reference>
<name>A0DSK3_PARTE</name>
<feature type="transmembrane region" description="Helical" evidence="10">
    <location>
        <begin position="50"/>
        <end position="71"/>
    </location>
</feature>
<sequence length="458" mass="53297">MIRLISSNHNFVVLVLLSLLISSCNTSNHLRGHIEQHQNKHLSSRRASQNPYVDFIVGFFLIFGAIALLWYNERRLLLYNLTNLDRQSQNIDQMKQRNNALHESQYKQLINSHQWQRFIYIILIGETTTNDLVVDAAFGLSLKDCVKLDRVVEMYQWVRKTKEENNTTVYYYVQEWNTTFHSDCGEGHFNNKNYWIVEQETQINMNVRLGAYLMSKSLAEQTNAKESIPMNLHNAQVVANFYGYEKGFTNYEANEQYIYFQQNKGAITMNDLRVSFNASKTGPTTVITYQQNDTFTPFVFQDKFNQTLARDQNFENLDNVEFNCANCCCFICKYFRSIEKPITEINWIYESILTLDQVFQKKADENQCTTTLQRLGGYTIMGVGFWFIFSPITFIVSVLPFIGNFLAQITVSFTISIPFSILIIAFAWLFYHPKYGFALMGLSALIGAGIYFYIKYQS</sequence>
<feature type="signal peptide" evidence="11">
    <location>
        <begin position="1"/>
        <end position="26"/>
    </location>
</feature>
<dbReference type="RefSeq" id="XP_001453417.1">
    <property type="nucleotide sequence ID" value="XM_001453380.1"/>
</dbReference>
<keyword evidence="6" id="KW-0256">Endoplasmic reticulum</keyword>
<dbReference type="Pfam" id="PF07787">
    <property type="entry name" value="TMEM43"/>
    <property type="match status" value="1"/>
</dbReference>
<dbReference type="PANTHER" id="PTHR13416">
    <property type="match status" value="1"/>
</dbReference>
<evidence type="ECO:0000256" key="5">
    <source>
        <dbReference type="ARBA" id="ARBA00022692"/>
    </source>
</evidence>
<dbReference type="GO" id="GO:0005789">
    <property type="term" value="C:endoplasmic reticulum membrane"/>
    <property type="evidence" value="ECO:0007669"/>
    <property type="project" value="UniProtKB-SubCell"/>
</dbReference>
<evidence type="ECO:0008006" key="14">
    <source>
        <dbReference type="Google" id="ProtNLM"/>
    </source>
</evidence>
<proteinExistence type="inferred from homology"/>
<keyword evidence="13" id="KW-1185">Reference proteome</keyword>
<dbReference type="EMBL" id="CT868552">
    <property type="protein sequence ID" value="CAK86020.1"/>
    <property type="molecule type" value="Genomic_DNA"/>
</dbReference>
<dbReference type="InterPro" id="IPR012430">
    <property type="entry name" value="TMEM43_fam"/>
</dbReference>
<evidence type="ECO:0000256" key="11">
    <source>
        <dbReference type="SAM" id="SignalP"/>
    </source>
</evidence>
<dbReference type="PANTHER" id="PTHR13416:SF2">
    <property type="entry name" value="TRANSMEMBRANE PROTEIN 43"/>
    <property type="match status" value="1"/>
</dbReference>
<evidence type="ECO:0000256" key="6">
    <source>
        <dbReference type="ARBA" id="ARBA00022824"/>
    </source>
</evidence>
<feature type="transmembrane region" description="Helical" evidence="10">
    <location>
        <begin position="383"/>
        <end position="403"/>
    </location>
</feature>
<accession>A0DSK3</accession>
<evidence type="ECO:0000256" key="9">
    <source>
        <dbReference type="ARBA" id="ARBA00023242"/>
    </source>
</evidence>
<evidence type="ECO:0000313" key="12">
    <source>
        <dbReference type="EMBL" id="CAK86020.1"/>
    </source>
</evidence>
<comment type="subcellular location">
    <subcellularLocation>
        <location evidence="1">Endomembrane system</location>
        <topology evidence="1">Multi-pass membrane protein</topology>
    </subcellularLocation>
    <subcellularLocation>
        <location evidence="3">Endoplasmic reticulum membrane</location>
    </subcellularLocation>
    <subcellularLocation>
        <location evidence="2">Nucleus envelope</location>
    </subcellularLocation>
</comment>
<dbReference type="GO" id="GO:0006629">
    <property type="term" value="P:lipid metabolic process"/>
    <property type="evidence" value="ECO:0000318"/>
    <property type="project" value="GO_Central"/>
</dbReference>
<gene>
    <name evidence="12" type="ORF">GSPATT00019724001</name>
</gene>
<evidence type="ECO:0000256" key="8">
    <source>
        <dbReference type="ARBA" id="ARBA00023136"/>
    </source>
</evidence>
<dbReference type="OMA" id="HPKYGFA"/>
<dbReference type="eggNOG" id="ENOG502QSR2">
    <property type="taxonomic scope" value="Eukaryota"/>
</dbReference>
<dbReference type="HOGENOM" id="CLU_042602_2_0_1"/>
<evidence type="ECO:0000313" key="13">
    <source>
        <dbReference type="Proteomes" id="UP000000600"/>
    </source>
</evidence>
<keyword evidence="9" id="KW-0539">Nucleus</keyword>
<dbReference type="AlphaFoldDB" id="A0DSK3"/>
<keyword evidence="11" id="KW-0732">Signal</keyword>
<dbReference type="Proteomes" id="UP000000600">
    <property type="component" value="Unassembled WGS sequence"/>
</dbReference>
<protein>
    <recommendedName>
        <fullName evidence="14">Transmembrane protein</fullName>
    </recommendedName>
</protein>
<evidence type="ECO:0000256" key="4">
    <source>
        <dbReference type="ARBA" id="ARBA00006627"/>
    </source>
</evidence>
<dbReference type="PROSITE" id="PS51257">
    <property type="entry name" value="PROKAR_LIPOPROTEIN"/>
    <property type="match status" value="1"/>
</dbReference>
<evidence type="ECO:0000256" key="3">
    <source>
        <dbReference type="ARBA" id="ARBA00004586"/>
    </source>
</evidence>
<keyword evidence="8 10" id="KW-0472">Membrane</keyword>
<dbReference type="GeneID" id="5039202"/>
<dbReference type="GO" id="GO:0005637">
    <property type="term" value="C:nuclear inner membrane"/>
    <property type="evidence" value="ECO:0000318"/>
    <property type="project" value="GO_Central"/>
</dbReference>
<evidence type="ECO:0000256" key="10">
    <source>
        <dbReference type="SAM" id="Phobius"/>
    </source>
</evidence>
<evidence type="ECO:0000256" key="7">
    <source>
        <dbReference type="ARBA" id="ARBA00022989"/>
    </source>
</evidence>
<feature type="chain" id="PRO_5002624305" description="Transmembrane protein" evidence="11">
    <location>
        <begin position="27"/>
        <end position="458"/>
    </location>
</feature>
<evidence type="ECO:0000256" key="1">
    <source>
        <dbReference type="ARBA" id="ARBA00004127"/>
    </source>
</evidence>
<keyword evidence="7 10" id="KW-1133">Transmembrane helix</keyword>
<comment type="similarity">
    <text evidence="4">Belongs to the TMEM43 family.</text>
</comment>
<evidence type="ECO:0000256" key="2">
    <source>
        <dbReference type="ARBA" id="ARBA00004259"/>
    </source>
</evidence>
<keyword evidence="5 10" id="KW-0812">Transmembrane</keyword>